<dbReference type="PATRIC" id="fig|937777.3.peg.1224"/>
<proteinExistence type="predicted"/>
<protein>
    <submittedName>
        <fullName evidence="1">Uncharacterized protein</fullName>
    </submittedName>
</protein>
<accession>K9ZYV9</accession>
<dbReference type="Proteomes" id="UP000010467">
    <property type="component" value="Chromosome"/>
</dbReference>
<dbReference type="KEGG" id="dpd:Deipe_1223"/>
<name>K9ZYV9_DEIPD</name>
<evidence type="ECO:0000313" key="2">
    <source>
        <dbReference type="Proteomes" id="UP000010467"/>
    </source>
</evidence>
<reference evidence="2" key="1">
    <citation type="submission" date="2012-03" db="EMBL/GenBank/DDBJ databases">
        <title>Complete sequence of chromosome of Deinococcus peraridilitoris DSM 19664.</title>
        <authorList>
            <person name="Lucas S."/>
            <person name="Copeland A."/>
            <person name="Lapidus A."/>
            <person name="Glavina del Rio T."/>
            <person name="Dalin E."/>
            <person name="Tice H."/>
            <person name="Bruce D."/>
            <person name="Goodwin L."/>
            <person name="Pitluck S."/>
            <person name="Peters L."/>
            <person name="Mikhailova N."/>
            <person name="Lu M."/>
            <person name="Kyrpides N."/>
            <person name="Mavromatis K."/>
            <person name="Ivanova N."/>
            <person name="Brettin T."/>
            <person name="Detter J.C."/>
            <person name="Han C."/>
            <person name="Larimer F."/>
            <person name="Land M."/>
            <person name="Hauser L."/>
            <person name="Markowitz V."/>
            <person name="Cheng J.-F."/>
            <person name="Hugenholtz P."/>
            <person name="Woyke T."/>
            <person name="Wu D."/>
            <person name="Pukall R."/>
            <person name="Steenblock K."/>
            <person name="Brambilla E."/>
            <person name="Klenk H.-P."/>
            <person name="Eisen J.A."/>
        </authorList>
    </citation>
    <scope>NUCLEOTIDE SEQUENCE [LARGE SCALE GENOMIC DNA]</scope>
    <source>
        <strain evidence="2">DSM 19664 / LMG 22246 / CIP 109416 / KR-200</strain>
    </source>
</reference>
<dbReference type="EMBL" id="CP003382">
    <property type="protein sequence ID" value="AFZ66776.1"/>
    <property type="molecule type" value="Genomic_DNA"/>
</dbReference>
<dbReference type="HOGENOM" id="CLU_3268939_0_0_0"/>
<sequence>MYTAEQLRRTLNDPDPLVVFEVIGVEVGGVIVPVAEVRGVY</sequence>
<evidence type="ECO:0000313" key="1">
    <source>
        <dbReference type="EMBL" id="AFZ66776.1"/>
    </source>
</evidence>
<organism evidence="1 2">
    <name type="scientific">Deinococcus peraridilitoris (strain DSM 19664 / LMG 22246 / CIP 109416 / KR-200)</name>
    <dbReference type="NCBI Taxonomy" id="937777"/>
    <lineage>
        <taxon>Bacteria</taxon>
        <taxon>Thermotogati</taxon>
        <taxon>Deinococcota</taxon>
        <taxon>Deinococci</taxon>
        <taxon>Deinococcales</taxon>
        <taxon>Deinococcaceae</taxon>
        <taxon>Deinococcus</taxon>
    </lineage>
</organism>
<keyword evidence="2" id="KW-1185">Reference proteome</keyword>
<gene>
    <name evidence="1" type="ordered locus">Deipe_1223</name>
</gene>
<dbReference type="AlphaFoldDB" id="K9ZYV9"/>
<dbReference type="RefSeq" id="WP_015235084.1">
    <property type="nucleotide sequence ID" value="NC_019793.1"/>
</dbReference>